<accession>A0A815B0R3</accession>
<feature type="domain" description="YEATS" evidence="6">
    <location>
        <begin position="13"/>
        <end position="156"/>
    </location>
</feature>
<protein>
    <recommendedName>
        <fullName evidence="6">YEATS domain-containing protein</fullName>
    </recommendedName>
</protein>
<dbReference type="AlphaFoldDB" id="A0A815B0R3"/>
<dbReference type="GO" id="GO:0005634">
    <property type="term" value="C:nucleus"/>
    <property type="evidence" value="ECO:0007669"/>
    <property type="project" value="UniProtKB-SubCell"/>
</dbReference>
<evidence type="ECO:0000313" key="8">
    <source>
        <dbReference type="Proteomes" id="UP000663860"/>
    </source>
</evidence>
<dbReference type="Proteomes" id="UP000663860">
    <property type="component" value="Unassembled WGS sequence"/>
</dbReference>
<evidence type="ECO:0000256" key="3">
    <source>
        <dbReference type="ARBA" id="ARBA00023242"/>
    </source>
</evidence>
<dbReference type="GO" id="GO:0006355">
    <property type="term" value="P:regulation of DNA-templated transcription"/>
    <property type="evidence" value="ECO:0007669"/>
    <property type="project" value="InterPro"/>
</dbReference>
<dbReference type="PANTHER" id="PTHR47573">
    <property type="entry name" value="PROTEIN AF-9 HOMOLOG"/>
    <property type="match status" value="1"/>
</dbReference>
<evidence type="ECO:0000256" key="1">
    <source>
        <dbReference type="ARBA" id="ARBA00023015"/>
    </source>
</evidence>
<evidence type="ECO:0000313" key="7">
    <source>
        <dbReference type="EMBL" id="CAF1263409.1"/>
    </source>
</evidence>
<dbReference type="PANTHER" id="PTHR47573:SF1">
    <property type="entry name" value="PROTEIN AF-9 HOMOLOG"/>
    <property type="match status" value="1"/>
</dbReference>
<comment type="subcellular location">
    <subcellularLocation>
        <location evidence="4">Nucleus</location>
    </subcellularLocation>
</comment>
<evidence type="ECO:0000259" key="6">
    <source>
        <dbReference type="PROSITE" id="PS51037"/>
    </source>
</evidence>
<keyword evidence="3 4" id="KW-0539">Nucleus</keyword>
<feature type="region of interest" description="Disordered" evidence="5">
    <location>
        <begin position="255"/>
        <end position="282"/>
    </location>
</feature>
<evidence type="ECO:0000256" key="4">
    <source>
        <dbReference type="PROSITE-ProRule" id="PRU00376"/>
    </source>
</evidence>
<organism evidence="7 8">
    <name type="scientific">Adineta steineri</name>
    <dbReference type="NCBI Taxonomy" id="433720"/>
    <lineage>
        <taxon>Eukaryota</taxon>
        <taxon>Metazoa</taxon>
        <taxon>Spiralia</taxon>
        <taxon>Gnathifera</taxon>
        <taxon>Rotifera</taxon>
        <taxon>Eurotatoria</taxon>
        <taxon>Bdelloidea</taxon>
        <taxon>Adinetida</taxon>
        <taxon>Adinetidae</taxon>
        <taxon>Adineta</taxon>
    </lineage>
</organism>
<dbReference type="PROSITE" id="PS51037">
    <property type="entry name" value="YEATS"/>
    <property type="match status" value="1"/>
</dbReference>
<keyword evidence="2" id="KW-0804">Transcription</keyword>
<gene>
    <name evidence="7" type="ORF">IZO911_LOCUS32014</name>
</gene>
<feature type="compositionally biased region" description="Polar residues" evidence="5">
    <location>
        <begin position="261"/>
        <end position="273"/>
    </location>
</feature>
<reference evidence="7" key="1">
    <citation type="submission" date="2021-02" db="EMBL/GenBank/DDBJ databases">
        <authorList>
            <person name="Nowell W R."/>
        </authorList>
    </citation>
    <scope>NUCLEOTIDE SEQUENCE</scope>
</reference>
<name>A0A815B0R3_9BILA</name>
<dbReference type="InterPro" id="IPR038704">
    <property type="entry name" value="YEAST_sf"/>
</dbReference>
<dbReference type="InterPro" id="IPR055129">
    <property type="entry name" value="YEATS_dom"/>
</dbReference>
<sequence>MSTINSESITTSTRTPVVIIKPILYGNTAKHLGTKRDTDGHTHKWSVYLRSYNNDDISTYVSKVQFRLHETYPNHSRMISQAPFEVEESGWGEFETQITIFFADPNEKPVIFYHHLKLFSTDPDVVAGTKALVNENYDELIFQEPSDLLVRLLNCAKSLAPPTDENLATEKEYALKKADTIARIKTARQRVRSEIQDLTERLRITQENIKRIRQHALKKADTIARIKTARQRVRSEIQDLTERLRITQENIKRIRQRSADHGSSTNLLNTSTHENIKREIVD</sequence>
<keyword evidence="1" id="KW-0805">Transcription regulation</keyword>
<evidence type="ECO:0000256" key="2">
    <source>
        <dbReference type="ARBA" id="ARBA00023163"/>
    </source>
</evidence>
<comment type="caution">
    <text evidence="7">The sequence shown here is derived from an EMBL/GenBank/DDBJ whole genome shotgun (WGS) entry which is preliminary data.</text>
</comment>
<dbReference type="CDD" id="cd16909">
    <property type="entry name" value="YEATS_GAS41_like"/>
    <property type="match status" value="1"/>
</dbReference>
<dbReference type="Gene3D" id="2.60.40.1970">
    <property type="entry name" value="YEATS domain"/>
    <property type="match status" value="1"/>
</dbReference>
<proteinExistence type="predicted"/>
<dbReference type="EMBL" id="CAJNOE010000542">
    <property type="protein sequence ID" value="CAF1263409.1"/>
    <property type="molecule type" value="Genomic_DNA"/>
</dbReference>
<dbReference type="InterPro" id="IPR005033">
    <property type="entry name" value="YEATS"/>
</dbReference>
<evidence type="ECO:0000256" key="5">
    <source>
        <dbReference type="SAM" id="MobiDB-lite"/>
    </source>
</evidence>
<dbReference type="Pfam" id="PF03366">
    <property type="entry name" value="YEATS"/>
    <property type="match status" value="1"/>
</dbReference>